<dbReference type="KEGG" id="smia:P344_00495"/>
<evidence type="ECO:0000313" key="2">
    <source>
        <dbReference type="Proteomes" id="UP000019260"/>
    </source>
</evidence>
<dbReference type="HOGENOM" id="CLU_2556579_0_0_14"/>
<sequence>MIGLAKIPNSEFSFTVFGIPVDTNAVLIPKIIHQIGSKIAAIIFDPWTPKNQKNEIIKTYKIANPNPSSPVAKPMNYQVKNL</sequence>
<dbReference type="AlphaFoldDB" id="W6AJY1"/>
<gene>
    <name evidence="1" type="ORF">P344_00495</name>
</gene>
<dbReference type="STRING" id="838561.P344_00495"/>
<proteinExistence type="predicted"/>
<reference evidence="1 2" key="1">
    <citation type="submission" date="2013-09" db="EMBL/GenBank/DDBJ databases">
        <title>Complete genome sequence of Spiroplasma mirum suckling mouse cataract agent.</title>
        <authorList>
            <person name="Landry C.A."/>
            <person name="Bastian F.O."/>
            <person name="Thune R.L."/>
        </authorList>
    </citation>
    <scope>NUCLEOTIDE SEQUENCE [LARGE SCALE GENOMIC DNA]</scope>
    <source>
        <strain evidence="1 2">SMCA</strain>
    </source>
</reference>
<keyword evidence="2" id="KW-1185">Reference proteome</keyword>
<dbReference type="Proteomes" id="UP000019260">
    <property type="component" value="Chromosome"/>
</dbReference>
<accession>W6AJY1</accession>
<dbReference type="PATRIC" id="fig|838561.3.peg.96"/>
<evidence type="ECO:0000313" key="1">
    <source>
        <dbReference type="EMBL" id="AHI57472.1"/>
    </source>
</evidence>
<organism evidence="1 2">
    <name type="scientific">Spiroplasma mirum ATCC 29335</name>
    <dbReference type="NCBI Taxonomy" id="838561"/>
    <lineage>
        <taxon>Bacteria</taxon>
        <taxon>Bacillati</taxon>
        <taxon>Mycoplasmatota</taxon>
        <taxon>Mollicutes</taxon>
        <taxon>Entomoplasmatales</taxon>
        <taxon>Spiroplasmataceae</taxon>
        <taxon>Spiroplasma</taxon>
    </lineage>
</organism>
<dbReference type="EMBL" id="CP006720">
    <property type="protein sequence ID" value="AHI57472.1"/>
    <property type="molecule type" value="Genomic_DNA"/>
</dbReference>
<name>W6AJY1_9MOLU</name>
<protein>
    <submittedName>
        <fullName evidence="1">Uncharacterized protein</fullName>
    </submittedName>
</protein>